<evidence type="ECO:0000256" key="4">
    <source>
        <dbReference type="ARBA" id="ARBA00023242"/>
    </source>
</evidence>
<dbReference type="Proteomes" id="UP001420932">
    <property type="component" value="Unassembled WGS sequence"/>
</dbReference>
<feature type="compositionally biased region" description="Basic residues" evidence="5">
    <location>
        <begin position="118"/>
        <end position="129"/>
    </location>
</feature>
<dbReference type="PANTHER" id="PTHR46338:SF13">
    <property type="entry name" value="TRANSCRIPTION INITIATION FACTOR TFIID SUBUNIT 8-LIKE"/>
    <property type="match status" value="1"/>
</dbReference>
<name>A0AAP0PQ84_9MAGN</name>
<evidence type="ECO:0000256" key="3">
    <source>
        <dbReference type="ARBA" id="ARBA00023163"/>
    </source>
</evidence>
<keyword evidence="4" id="KW-0539">Nucleus</keyword>
<evidence type="ECO:0000256" key="1">
    <source>
        <dbReference type="ARBA" id="ARBA00004123"/>
    </source>
</evidence>
<sequence length="289" mass="32319">MGDSQIFYSAIARIAAAQICQSVGFTGSQSKALDAVANILTRHLQTLARSASSNANSSRRTHSNAFDLIHAIEQANSIHGFRGSSNPHRPFSRSGIVKDLVQFVQSIDEIPFAQPLPRTKRSGFSRRRGQSNGDGRRCGSHSHVPPWAPEFPDPSTCGEGARRSVCGGGDQLRGFCVEEETRAVDDRFVEHRDPEIRIDKQMMKFLPIERQRVRFKMVKELSAKRGEINTAKRPKPQQSSNPKQSPTDSEECNTRHEKHTANYQEPITAIQRDYLQIRNITGDQLVSVQ</sequence>
<evidence type="ECO:0000256" key="5">
    <source>
        <dbReference type="SAM" id="MobiDB-lite"/>
    </source>
</evidence>
<comment type="caution">
    <text evidence="7">The sequence shown here is derived from an EMBL/GenBank/DDBJ whole genome shotgun (WGS) entry which is preliminary data.</text>
</comment>
<feature type="region of interest" description="Disordered" evidence="5">
    <location>
        <begin position="115"/>
        <end position="159"/>
    </location>
</feature>
<evidence type="ECO:0000259" key="6">
    <source>
        <dbReference type="SMART" id="SM00576"/>
    </source>
</evidence>
<dbReference type="InterPro" id="IPR037818">
    <property type="entry name" value="TAF8"/>
</dbReference>
<dbReference type="PANTHER" id="PTHR46338">
    <property type="entry name" value="TRANSCRIPTION INITIATION FACTOR TFIID SUBUNIT 8"/>
    <property type="match status" value="1"/>
</dbReference>
<reference evidence="7 8" key="1">
    <citation type="submission" date="2024-01" db="EMBL/GenBank/DDBJ databases">
        <title>Genome assemblies of Stephania.</title>
        <authorList>
            <person name="Yang L."/>
        </authorList>
    </citation>
    <scope>NUCLEOTIDE SEQUENCE [LARGE SCALE GENOMIC DNA]</scope>
    <source>
        <strain evidence="7">YNDBR</strain>
        <tissue evidence="7">Leaf</tissue>
    </source>
</reference>
<feature type="compositionally biased region" description="Polar residues" evidence="5">
    <location>
        <begin position="236"/>
        <end position="247"/>
    </location>
</feature>
<dbReference type="SMART" id="SM00576">
    <property type="entry name" value="BTP"/>
    <property type="match status" value="1"/>
</dbReference>
<protein>
    <recommendedName>
        <fullName evidence="6">Bromodomain associated domain-containing protein</fullName>
    </recommendedName>
</protein>
<keyword evidence="8" id="KW-1185">Reference proteome</keyword>
<dbReference type="InterPro" id="IPR006565">
    <property type="entry name" value="BTP"/>
</dbReference>
<dbReference type="EMBL" id="JBBNAF010000004">
    <property type="protein sequence ID" value="KAK9152422.1"/>
    <property type="molecule type" value="Genomic_DNA"/>
</dbReference>
<evidence type="ECO:0000313" key="7">
    <source>
        <dbReference type="EMBL" id="KAK9152422.1"/>
    </source>
</evidence>
<evidence type="ECO:0000256" key="2">
    <source>
        <dbReference type="ARBA" id="ARBA00023015"/>
    </source>
</evidence>
<dbReference type="CDD" id="cd00076">
    <property type="entry name" value="HFD_SF"/>
    <property type="match status" value="1"/>
</dbReference>
<keyword evidence="3" id="KW-0804">Transcription</keyword>
<dbReference type="GO" id="GO:0046982">
    <property type="term" value="F:protein heterodimerization activity"/>
    <property type="evidence" value="ECO:0007669"/>
    <property type="project" value="InterPro"/>
</dbReference>
<evidence type="ECO:0000313" key="8">
    <source>
        <dbReference type="Proteomes" id="UP001420932"/>
    </source>
</evidence>
<organism evidence="7 8">
    <name type="scientific">Stephania yunnanensis</name>
    <dbReference type="NCBI Taxonomy" id="152371"/>
    <lineage>
        <taxon>Eukaryota</taxon>
        <taxon>Viridiplantae</taxon>
        <taxon>Streptophyta</taxon>
        <taxon>Embryophyta</taxon>
        <taxon>Tracheophyta</taxon>
        <taxon>Spermatophyta</taxon>
        <taxon>Magnoliopsida</taxon>
        <taxon>Ranunculales</taxon>
        <taxon>Menispermaceae</taxon>
        <taxon>Menispermoideae</taxon>
        <taxon>Cissampelideae</taxon>
        <taxon>Stephania</taxon>
    </lineage>
</organism>
<gene>
    <name evidence="7" type="ORF">Syun_010731</name>
</gene>
<comment type="subcellular location">
    <subcellularLocation>
        <location evidence="1">Nucleus</location>
    </subcellularLocation>
</comment>
<accession>A0AAP0PQ84</accession>
<dbReference type="InterPro" id="IPR009072">
    <property type="entry name" value="Histone-fold"/>
</dbReference>
<dbReference type="Pfam" id="PF07524">
    <property type="entry name" value="Bromo_TP"/>
    <property type="match status" value="1"/>
</dbReference>
<dbReference type="GO" id="GO:0005669">
    <property type="term" value="C:transcription factor TFIID complex"/>
    <property type="evidence" value="ECO:0007669"/>
    <property type="project" value="InterPro"/>
</dbReference>
<feature type="domain" description="Bromodomain associated" evidence="6">
    <location>
        <begin position="5"/>
        <end position="81"/>
    </location>
</feature>
<proteinExistence type="predicted"/>
<keyword evidence="2" id="KW-0805">Transcription regulation</keyword>
<feature type="region of interest" description="Disordered" evidence="5">
    <location>
        <begin position="224"/>
        <end position="267"/>
    </location>
</feature>
<dbReference type="Gene3D" id="1.10.20.10">
    <property type="entry name" value="Histone, subunit A"/>
    <property type="match status" value="1"/>
</dbReference>
<dbReference type="AlphaFoldDB" id="A0AAP0PQ84"/>